<keyword evidence="3" id="KW-1185">Reference proteome</keyword>
<evidence type="ECO:0000313" key="3">
    <source>
        <dbReference type="Proteomes" id="UP000650466"/>
    </source>
</evidence>
<sequence>MKRQQKFRFVGKVMVLCLAFTQVLFYHSVQDDGTNQVFAATAERPLYKATWLWNTGSLLVNKVSTFQFLQQNEVNLLFLQVDPDVSANDYKSFIQEASARGMEVHALGGAPDWILPEQQMKLYKLINWVKTYNNSVTAAEQFRGIHLDVEPYVMKSWYADTDTMLGLWRDTVSGFVEEMEIETPGLIAGADMPVWLEKFNVPDGLGGRTTLSNWMIRKLDQVTLMAYRDHASDIISSIATEMEEAERNGKPAIVAVETLPSSDATISYFEKGKFQMMRDLSTVGESLGNRASFAGYAVHDYDGWIRLKE</sequence>
<protein>
    <recommendedName>
        <fullName evidence="4">Amidase</fullName>
    </recommendedName>
</protein>
<gene>
    <name evidence="2" type="ORF">ICC18_29590</name>
</gene>
<proteinExistence type="predicted"/>
<dbReference type="EMBL" id="JACVVD010000017">
    <property type="protein sequence ID" value="MBD0384206.1"/>
    <property type="molecule type" value="Genomic_DNA"/>
</dbReference>
<accession>A0A926QLR9</accession>
<comment type="caution">
    <text evidence="2">The sequence shown here is derived from an EMBL/GenBank/DDBJ whole genome shotgun (WGS) entry which is preliminary data.</text>
</comment>
<keyword evidence="1" id="KW-0732">Signal</keyword>
<name>A0A926QLR9_9BACL</name>
<reference evidence="2" key="1">
    <citation type="submission" date="2020-09" db="EMBL/GenBank/DDBJ databases">
        <title>Draft Genome Sequence of Paenibacillus sp. WST5.</title>
        <authorList>
            <person name="Bao Z."/>
        </authorList>
    </citation>
    <scope>NUCLEOTIDE SEQUENCE</scope>
    <source>
        <strain evidence="2">WST5</strain>
    </source>
</reference>
<organism evidence="2 3">
    <name type="scientific">Paenibacillus sedimenti</name>
    <dbReference type="NCBI Taxonomy" id="2770274"/>
    <lineage>
        <taxon>Bacteria</taxon>
        <taxon>Bacillati</taxon>
        <taxon>Bacillota</taxon>
        <taxon>Bacilli</taxon>
        <taxon>Bacillales</taxon>
        <taxon>Paenibacillaceae</taxon>
        <taxon>Paenibacillus</taxon>
    </lineage>
</organism>
<dbReference type="RefSeq" id="WP_188177987.1">
    <property type="nucleotide sequence ID" value="NZ_JACVVD010000017.1"/>
</dbReference>
<evidence type="ECO:0000256" key="1">
    <source>
        <dbReference type="SAM" id="SignalP"/>
    </source>
</evidence>
<feature type="chain" id="PRO_5039190446" description="Amidase" evidence="1">
    <location>
        <begin position="26"/>
        <end position="309"/>
    </location>
</feature>
<evidence type="ECO:0008006" key="4">
    <source>
        <dbReference type="Google" id="ProtNLM"/>
    </source>
</evidence>
<dbReference type="AlphaFoldDB" id="A0A926QLR9"/>
<dbReference type="Proteomes" id="UP000650466">
    <property type="component" value="Unassembled WGS sequence"/>
</dbReference>
<evidence type="ECO:0000313" key="2">
    <source>
        <dbReference type="EMBL" id="MBD0384206.1"/>
    </source>
</evidence>
<feature type="signal peptide" evidence="1">
    <location>
        <begin position="1"/>
        <end position="25"/>
    </location>
</feature>